<dbReference type="Proteomes" id="UP000278143">
    <property type="component" value="Unassembled WGS sequence"/>
</dbReference>
<feature type="domain" description="DNA2/NAM7 helicase-like C-terminal" evidence="3">
    <location>
        <begin position="125"/>
        <end position="273"/>
    </location>
</feature>
<dbReference type="Gene3D" id="3.40.50.300">
    <property type="entry name" value="P-loop containing nucleotide triphosphate hydrolases"/>
    <property type="match status" value="2"/>
</dbReference>
<dbReference type="CDD" id="cd18808">
    <property type="entry name" value="SF1_C_Upf1"/>
    <property type="match status" value="1"/>
</dbReference>
<evidence type="ECO:0000259" key="2">
    <source>
        <dbReference type="Pfam" id="PF13086"/>
    </source>
</evidence>
<dbReference type="GO" id="GO:0016787">
    <property type="term" value="F:hydrolase activity"/>
    <property type="evidence" value="ECO:0007669"/>
    <property type="project" value="UniProtKB-KW"/>
</dbReference>
<dbReference type="EMBL" id="KZ989709">
    <property type="protein sequence ID" value="RKP25543.1"/>
    <property type="molecule type" value="Genomic_DNA"/>
</dbReference>
<evidence type="ECO:0000313" key="5">
    <source>
        <dbReference type="Proteomes" id="UP000278143"/>
    </source>
</evidence>
<feature type="compositionally biased region" description="Acidic residues" evidence="1">
    <location>
        <begin position="337"/>
        <end position="354"/>
    </location>
</feature>
<dbReference type="PANTHER" id="PTHR10887:SF495">
    <property type="entry name" value="HELICASE SENATAXIN ISOFORM X1-RELATED"/>
    <property type="match status" value="1"/>
</dbReference>
<dbReference type="Pfam" id="PF13087">
    <property type="entry name" value="AAA_12"/>
    <property type="match status" value="1"/>
</dbReference>
<reference evidence="5" key="1">
    <citation type="journal article" date="2018" name="Nat. Microbiol.">
        <title>Leveraging single-cell genomics to expand the fungal tree of life.</title>
        <authorList>
            <person name="Ahrendt S.R."/>
            <person name="Quandt C.A."/>
            <person name="Ciobanu D."/>
            <person name="Clum A."/>
            <person name="Salamov A."/>
            <person name="Andreopoulos B."/>
            <person name="Cheng J.F."/>
            <person name="Woyke T."/>
            <person name="Pelin A."/>
            <person name="Henrissat B."/>
            <person name="Reynolds N.K."/>
            <person name="Benny G.L."/>
            <person name="Smith M.E."/>
            <person name="James T.Y."/>
            <person name="Grigoriev I.V."/>
        </authorList>
    </citation>
    <scope>NUCLEOTIDE SEQUENCE [LARGE SCALE GENOMIC DNA]</scope>
    <source>
        <strain evidence="5">Benny S71-1</strain>
    </source>
</reference>
<accession>A0A4P9YZD9</accession>
<gene>
    <name evidence="4" type="ORF">SYNPS1DRAFT_28727</name>
</gene>
<feature type="region of interest" description="Disordered" evidence="1">
    <location>
        <begin position="306"/>
        <end position="364"/>
    </location>
</feature>
<keyword evidence="4" id="KW-0378">Hydrolase</keyword>
<dbReference type="InterPro" id="IPR041677">
    <property type="entry name" value="DNA2/NAM7_AAA_11"/>
</dbReference>
<dbReference type="PANTHER" id="PTHR10887">
    <property type="entry name" value="DNA2/NAM7 HELICASE FAMILY"/>
    <property type="match status" value="1"/>
</dbReference>
<sequence>MLAEQQELTELLRMLPTGKDDAMTSILDPQNHRKERIQQACIIGRRTVSRGQWRLMCAWDAGTTCMATTLPVFDAQRFDVVLLDEACQVMEPMSLLPLVRFGSSRAVLIGDPLQMGVKVVWSAVCHPRIAAISNDLVYRRCLVNGVGAADRDPLLEQLSTLAFIDVPGEEHQASKSGSLYNDMEVAIIVQTVRHLLRCGIAPQDVGIVTLYKAQVERIEARLGLHDQATNRSTSSGGGSSLQHEQVSTVDAFQYIGFLANLRRINVAFTRAKRIWRQFIEEHCKAYPHGYYTLAQFQRELAQLAPSDTLPMSSPPADIPSPDAVEEEKEKTSLSVEEKEEEAEEEDSMAIEESDAAATTAETTNAAANGAVNPLFLSLLQQMNRHASSNMPADDVPR</sequence>
<name>A0A4P9YZD9_9FUNG</name>
<dbReference type="OrthoDB" id="6513042at2759"/>
<dbReference type="Pfam" id="PF13086">
    <property type="entry name" value="AAA_11"/>
    <property type="match status" value="1"/>
</dbReference>
<keyword evidence="5" id="KW-1185">Reference proteome</keyword>
<feature type="domain" description="DNA2/NAM7 helicase helicase" evidence="2">
    <location>
        <begin position="63"/>
        <end position="115"/>
    </location>
</feature>
<dbReference type="InterPro" id="IPR047187">
    <property type="entry name" value="SF1_C_Upf1"/>
</dbReference>
<dbReference type="InterPro" id="IPR041679">
    <property type="entry name" value="DNA2/NAM7-like_C"/>
</dbReference>
<dbReference type="SUPFAM" id="SSF52540">
    <property type="entry name" value="P-loop containing nucleoside triphosphate hydrolases"/>
    <property type="match status" value="1"/>
</dbReference>
<dbReference type="InterPro" id="IPR045055">
    <property type="entry name" value="DNA2/NAM7-like"/>
</dbReference>
<dbReference type="GO" id="GO:0004386">
    <property type="term" value="F:helicase activity"/>
    <property type="evidence" value="ECO:0007669"/>
    <property type="project" value="InterPro"/>
</dbReference>
<evidence type="ECO:0000313" key="4">
    <source>
        <dbReference type="EMBL" id="RKP25543.1"/>
    </source>
</evidence>
<proteinExistence type="predicted"/>
<protein>
    <submittedName>
        <fullName evidence="4">P-loop containing nucleoside triphosphate hydrolase protein</fullName>
    </submittedName>
</protein>
<evidence type="ECO:0000259" key="3">
    <source>
        <dbReference type="Pfam" id="PF13087"/>
    </source>
</evidence>
<evidence type="ECO:0000256" key="1">
    <source>
        <dbReference type="SAM" id="MobiDB-lite"/>
    </source>
</evidence>
<organism evidence="4 5">
    <name type="scientific">Syncephalis pseudoplumigaleata</name>
    <dbReference type="NCBI Taxonomy" id="1712513"/>
    <lineage>
        <taxon>Eukaryota</taxon>
        <taxon>Fungi</taxon>
        <taxon>Fungi incertae sedis</taxon>
        <taxon>Zoopagomycota</taxon>
        <taxon>Zoopagomycotina</taxon>
        <taxon>Zoopagomycetes</taxon>
        <taxon>Zoopagales</taxon>
        <taxon>Piptocephalidaceae</taxon>
        <taxon>Syncephalis</taxon>
    </lineage>
</organism>
<feature type="compositionally biased region" description="Low complexity" evidence="1">
    <location>
        <begin position="355"/>
        <end position="364"/>
    </location>
</feature>
<dbReference type="AlphaFoldDB" id="A0A4P9YZD9"/>
<dbReference type="InterPro" id="IPR027417">
    <property type="entry name" value="P-loop_NTPase"/>
</dbReference>